<name>A0ABM5P2B7_9MOLU</name>
<keyword evidence="3" id="KW-1185">Reference proteome</keyword>
<keyword evidence="1" id="KW-0175">Coiled coil</keyword>
<evidence type="ECO:0008006" key="4">
    <source>
        <dbReference type="Google" id="ProtNLM"/>
    </source>
</evidence>
<proteinExistence type="predicted"/>
<accession>A0ABM5P2B7</accession>
<gene>
    <name evidence="2" type="ORF">OVS_03805</name>
</gene>
<dbReference type="Proteomes" id="UP000018745">
    <property type="component" value="Chromosome"/>
</dbReference>
<organism evidence="2 3">
    <name type="scientific">Mycoplasma ovis str. Michigan</name>
    <dbReference type="NCBI Taxonomy" id="1415773"/>
    <lineage>
        <taxon>Bacteria</taxon>
        <taxon>Bacillati</taxon>
        <taxon>Mycoplasmatota</taxon>
        <taxon>Mollicutes</taxon>
        <taxon>Mycoplasmataceae</taxon>
        <taxon>Mycoplasma</taxon>
    </lineage>
</organism>
<evidence type="ECO:0000313" key="3">
    <source>
        <dbReference type="Proteomes" id="UP000018745"/>
    </source>
</evidence>
<feature type="coiled-coil region" evidence="1">
    <location>
        <begin position="45"/>
        <end position="169"/>
    </location>
</feature>
<dbReference type="EMBL" id="CP006935">
    <property type="protein sequence ID" value="AHC40493.1"/>
    <property type="molecule type" value="Genomic_DNA"/>
</dbReference>
<reference evidence="2 3" key="1">
    <citation type="journal article" date="2014" name="Genome Announc.">
        <title>Complete Genome Sequence of Mycoplasma ovis Strain Michigan, a Hemoplasma of Sheep with Two Distinct 16S rRNA Genes.</title>
        <authorList>
            <person name="Deshuillers P.L."/>
            <person name="Santos A.P."/>
            <person name="do Nascimento N.C."/>
            <person name="Hampel J.A."/>
            <person name="Bergin I.L."/>
            <person name="Dyson M.C."/>
            <person name="Messick J.B."/>
        </authorList>
    </citation>
    <scope>NUCLEOTIDE SEQUENCE [LARGE SCALE GENOMIC DNA]</scope>
    <source>
        <strain evidence="2 3">Michigan</strain>
    </source>
</reference>
<evidence type="ECO:0000313" key="2">
    <source>
        <dbReference type="EMBL" id="AHC40493.1"/>
    </source>
</evidence>
<evidence type="ECO:0000256" key="1">
    <source>
        <dbReference type="SAM" id="Coils"/>
    </source>
</evidence>
<dbReference type="RefSeq" id="WP_024071519.1">
    <property type="nucleotide sequence ID" value="NC_023062.1"/>
</dbReference>
<sequence>MALFKAIALGGSELLVGGAAVGVGINKHFSSPQITQVEGDSTTRGGLLEQKIKKLQEKIQELNSLKEQVENLKQDLLKEGQQQSESLASLEEQLATLKQQKSELEGAQKQIKELLDGKEKLEILVKQWESQERQIETLRKDLEGGLQAQKQVEKTKQELEQELQSFQKFSELYNRLFGGTTSKDSIGELRQREDFILGLSGRRKAVVAKLRKNFSASLNTFIHDLKTRRDINMKGNDEDKQKFMKRLEEILEEWKQVESSIKNNK</sequence>
<protein>
    <recommendedName>
        <fullName evidence="4">Chromosome partition protein Smc</fullName>
    </recommendedName>
</protein>